<dbReference type="InterPro" id="IPR000209">
    <property type="entry name" value="Peptidase_S8/S53_dom"/>
</dbReference>
<dbReference type="Gene3D" id="3.40.50.200">
    <property type="entry name" value="Peptidase S8/S53 domain"/>
    <property type="match status" value="1"/>
</dbReference>
<protein>
    <recommendedName>
        <fullName evidence="4">Peptidase S8/S53 domain-containing protein</fullName>
    </recommendedName>
</protein>
<evidence type="ECO:0000259" key="4">
    <source>
        <dbReference type="Pfam" id="PF00082"/>
    </source>
</evidence>
<dbReference type="GO" id="GO:0004252">
    <property type="term" value="F:serine-type endopeptidase activity"/>
    <property type="evidence" value="ECO:0007669"/>
    <property type="project" value="InterPro"/>
</dbReference>
<comment type="similarity">
    <text evidence="1 3">Belongs to the peptidase S8 family.</text>
</comment>
<evidence type="ECO:0000256" key="3">
    <source>
        <dbReference type="PROSITE-ProRule" id="PRU01240"/>
    </source>
</evidence>
<proteinExistence type="inferred from homology"/>
<dbReference type="InterPro" id="IPR045051">
    <property type="entry name" value="SBT"/>
</dbReference>
<feature type="domain" description="Peptidase S8/S53" evidence="4">
    <location>
        <begin position="12"/>
        <end position="107"/>
    </location>
</feature>
<name>A0AAD8ISA5_9APIA</name>
<keyword evidence="6" id="KW-1185">Reference proteome</keyword>
<sequence>MLYPLYRIKVEARGMAPGAHIVVYKVCWFSGCYSSDILAAMDIAIRDEVDVLSLSLGGFPIPLYEDNIAIGSFRVMEHGISIICAAVNNGPVPNSVANEAPWIATIGASPLNRRFPATVA</sequence>
<dbReference type="SUPFAM" id="SSF52743">
    <property type="entry name" value="Subtilisin-like"/>
    <property type="match status" value="1"/>
</dbReference>
<reference evidence="5" key="2">
    <citation type="submission" date="2023-05" db="EMBL/GenBank/DDBJ databases">
        <authorList>
            <person name="Schelkunov M.I."/>
        </authorList>
    </citation>
    <scope>NUCLEOTIDE SEQUENCE</scope>
    <source>
        <strain evidence="5">Hsosn_3</strain>
        <tissue evidence="5">Leaf</tissue>
    </source>
</reference>
<dbReference type="PANTHER" id="PTHR10795">
    <property type="entry name" value="PROPROTEIN CONVERTASE SUBTILISIN/KEXIN"/>
    <property type="match status" value="1"/>
</dbReference>
<dbReference type="EMBL" id="JAUIZM010000004">
    <property type="protein sequence ID" value="KAK1390756.1"/>
    <property type="molecule type" value="Genomic_DNA"/>
</dbReference>
<dbReference type="InterPro" id="IPR036852">
    <property type="entry name" value="Peptidase_S8/S53_dom_sf"/>
</dbReference>
<evidence type="ECO:0000256" key="1">
    <source>
        <dbReference type="ARBA" id="ARBA00011073"/>
    </source>
</evidence>
<dbReference type="Pfam" id="PF00082">
    <property type="entry name" value="Peptidase_S8"/>
    <property type="match status" value="1"/>
</dbReference>
<evidence type="ECO:0000313" key="6">
    <source>
        <dbReference type="Proteomes" id="UP001237642"/>
    </source>
</evidence>
<dbReference type="PROSITE" id="PS51892">
    <property type="entry name" value="SUBTILASE"/>
    <property type="match status" value="1"/>
</dbReference>
<evidence type="ECO:0000256" key="2">
    <source>
        <dbReference type="ARBA" id="ARBA00022729"/>
    </source>
</evidence>
<comment type="caution">
    <text evidence="5">The sequence shown here is derived from an EMBL/GenBank/DDBJ whole genome shotgun (WGS) entry which is preliminary data.</text>
</comment>
<gene>
    <name evidence="5" type="ORF">POM88_018934</name>
</gene>
<reference evidence="5" key="1">
    <citation type="submission" date="2023-02" db="EMBL/GenBank/DDBJ databases">
        <title>Genome of toxic invasive species Heracleum sosnowskyi carries increased number of genes despite the absence of recent whole-genome duplications.</title>
        <authorList>
            <person name="Schelkunov M."/>
            <person name="Shtratnikova V."/>
            <person name="Makarenko M."/>
            <person name="Klepikova A."/>
            <person name="Omelchenko D."/>
            <person name="Novikova G."/>
            <person name="Obukhova E."/>
            <person name="Bogdanov V."/>
            <person name="Penin A."/>
            <person name="Logacheva M."/>
        </authorList>
    </citation>
    <scope>NUCLEOTIDE SEQUENCE</scope>
    <source>
        <strain evidence="5">Hsosn_3</strain>
        <tissue evidence="5">Leaf</tissue>
    </source>
</reference>
<evidence type="ECO:0000313" key="5">
    <source>
        <dbReference type="EMBL" id="KAK1390756.1"/>
    </source>
</evidence>
<dbReference type="AlphaFoldDB" id="A0AAD8ISA5"/>
<comment type="caution">
    <text evidence="3">Lacks conserved residue(s) required for the propagation of feature annotation.</text>
</comment>
<dbReference type="GO" id="GO:0006508">
    <property type="term" value="P:proteolysis"/>
    <property type="evidence" value="ECO:0007669"/>
    <property type="project" value="InterPro"/>
</dbReference>
<organism evidence="5 6">
    <name type="scientific">Heracleum sosnowskyi</name>
    <dbReference type="NCBI Taxonomy" id="360622"/>
    <lineage>
        <taxon>Eukaryota</taxon>
        <taxon>Viridiplantae</taxon>
        <taxon>Streptophyta</taxon>
        <taxon>Embryophyta</taxon>
        <taxon>Tracheophyta</taxon>
        <taxon>Spermatophyta</taxon>
        <taxon>Magnoliopsida</taxon>
        <taxon>eudicotyledons</taxon>
        <taxon>Gunneridae</taxon>
        <taxon>Pentapetalae</taxon>
        <taxon>asterids</taxon>
        <taxon>campanulids</taxon>
        <taxon>Apiales</taxon>
        <taxon>Apiaceae</taxon>
        <taxon>Apioideae</taxon>
        <taxon>apioid superclade</taxon>
        <taxon>Tordylieae</taxon>
        <taxon>Tordyliinae</taxon>
        <taxon>Heracleum</taxon>
    </lineage>
</organism>
<dbReference type="Proteomes" id="UP001237642">
    <property type="component" value="Unassembled WGS sequence"/>
</dbReference>
<accession>A0AAD8ISA5</accession>
<keyword evidence="2" id="KW-0732">Signal</keyword>